<feature type="transmembrane region" description="Helical" evidence="1">
    <location>
        <begin position="29"/>
        <end position="51"/>
    </location>
</feature>
<feature type="transmembrane region" description="Helical" evidence="1">
    <location>
        <begin position="137"/>
        <end position="162"/>
    </location>
</feature>
<name>A0A6V8H6W6_TALPI</name>
<gene>
    <name evidence="2" type="ORF">TCE0_022f06301</name>
</gene>
<dbReference type="AlphaFoldDB" id="A0A6V8H6W6"/>
<keyword evidence="1" id="KW-1133">Transmembrane helix</keyword>
<feature type="transmembrane region" description="Helical" evidence="1">
    <location>
        <begin position="177"/>
        <end position="199"/>
    </location>
</feature>
<protein>
    <submittedName>
        <fullName evidence="2">Uncharacterized protein</fullName>
    </submittedName>
</protein>
<evidence type="ECO:0000256" key="1">
    <source>
        <dbReference type="SAM" id="Phobius"/>
    </source>
</evidence>
<feature type="transmembrane region" description="Helical" evidence="1">
    <location>
        <begin position="104"/>
        <end position="125"/>
    </location>
</feature>
<keyword evidence="1" id="KW-0812">Transmembrane</keyword>
<evidence type="ECO:0000313" key="2">
    <source>
        <dbReference type="EMBL" id="GAM36869.1"/>
    </source>
</evidence>
<dbReference type="Gene3D" id="1.20.140.150">
    <property type="match status" value="1"/>
</dbReference>
<accession>A0A6V8H6W6</accession>
<evidence type="ECO:0000313" key="3">
    <source>
        <dbReference type="Proteomes" id="UP000053095"/>
    </source>
</evidence>
<keyword evidence="3" id="KW-1185">Reference proteome</keyword>
<reference evidence="3" key="1">
    <citation type="journal article" date="2015" name="Genome Announc.">
        <title>Draft genome sequence of Talaromyces cellulolyticus strain Y-94, a source of lignocellulosic biomass-degrading enzymes.</title>
        <authorList>
            <person name="Fujii T."/>
            <person name="Koike H."/>
            <person name="Sawayama S."/>
            <person name="Yano S."/>
            <person name="Inoue H."/>
        </authorList>
    </citation>
    <scope>NUCLEOTIDE SEQUENCE [LARGE SCALE GENOMIC DNA]</scope>
    <source>
        <strain evidence="3">Y-94</strain>
    </source>
</reference>
<proteinExistence type="predicted"/>
<keyword evidence="1" id="KW-0472">Membrane</keyword>
<comment type="caution">
    <text evidence="2">The sequence shown here is derived from an EMBL/GenBank/DDBJ whole genome shotgun (WGS) entry which is preliminary data.</text>
</comment>
<organism evidence="2 3">
    <name type="scientific">Talaromyces pinophilus</name>
    <name type="common">Penicillium pinophilum</name>
    <dbReference type="NCBI Taxonomy" id="128442"/>
    <lineage>
        <taxon>Eukaryota</taxon>
        <taxon>Fungi</taxon>
        <taxon>Dikarya</taxon>
        <taxon>Ascomycota</taxon>
        <taxon>Pezizomycotina</taxon>
        <taxon>Eurotiomycetes</taxon>
        <taxon>Eurotiomycetidae</taxon>
        <taxon>Eurotiales</taxon>
        <taxon>Trichocomaceae</taxon>
        <taxon>Talaromyces</taxon>
        <taxon>Talaromyces sect. Talaromyces</taxon>
    </lineage>
</organism>
<sequence>MAPTEWDPLLPNGNRQTGRNYTGILTKTIVYGITLVLFLVAYAFTLSSIILPNWVSYNSEKPPLHYSYGLHRRCSSLTDICEPFPQYEDCHGEDRYFCSMWRSVGFLMTFAVVLMSLGIVAYVIILSGGKKLRETGWGVLSTIIILSVAVQVASMALIAYLFDNDERFFIGWQLDKSFAFCTVSWCISLFCAAAVVVAARTLPPEGGYELIPGFGQDAEEVN</sequence>
<dbReference type="Proteomes" id="UP000053095">
    <property type="component" value="Unassembled WGS sequence"/>
</dbReference>
<dbReference type="EMBL" id="DF933818">
    <property type="protein sequence ID" value="GAM36869.1"/>
    <property type="molecule type" value="Genomic_DNA"/>
</dbReference>